<evidence type="ECO:0000256" key="2">
    <source>
        <dbReference type="SAM" id="Phobius"/>
    </source>
</evidence>
<feature type="region of interest" description="Disordered" evidence="1">
    <location>
        <begin position="162"/>
        <end position="183"/>
    </location>
</feature>
<accession>A0A939PR93</accession>
<gene>
    <name evidence="3" type="ORF">J4573_47410</name>
</gene>
<evidence type="ECO:0000313" key="3">
    <source>
        <dbReference type="EMBL" id="MBO2454788.1"/>
    </source>
</evidence>
<evidence type="ECO:0000313" key="4">
    <source>
        <dbReference type="Proteomes" id="UP000669179"/>
    </source>
</evidence>
<feature type="compositionally biased region" description="Low complexity" evidence="1">
    <location>
        <begin position="162"/>
        <end position="180"/>
    </location>
</feature>
<reference evidence="3" key="1">
    <citation type="submission" date="2021-03" db="EMBL/GenBank/DDBJ databases">
        <authorList>
            <person name="Kanchanasin P."/>
            <person name="Saeng-In P."/>
            <person name="Phongsopitanun W."/>
            <person name="Yuki M."/>
            <person name="Kudo T."/>
            <person name="Ohkuma M."/>
            <person name="Tanasupawat S."/>
        </authorList>
    </citation>
    <scope>NUCLEOTIDE SEQUENCE</scope>
    <source>
        <strain evidence="3">GKU 128</strain>
    </source>
</reference>
<feature type="region of interest" description="Disordered" evidence="1">
    <location>
        <begin position="1"/>
        <end position="131"/>
    </location>
</feature>
<dbReference type="RefSeq" id="WP_208263019.1">
    <property type="nucleotide sequence ID" value="NZ_JAGEOJ010000029.1"/>
</dbReference>
<keyword evidence="2" id="KW-0812">Transmembrane</keyword>
<keyword evidence="2" id="KW-1133">Transmembrane helix</keyword>
<protein>
    <submittedName>
        <fullName evidence="3">Uncharacterized protein</fullName>
    </submittedName>
</protein>
<feature type="transmembrane region" description="Helical" evidence="2">
    <location>
        <begin position="134"/>
        <end position="157"/>
    </location>
</feature>
<feature type="compositionally biased region" description="Basic residues" evidence="1">
    <location>
        <begin position="117"/>
        <end position="131"/>
    </location>
</feature>
<organism evidence="3 4">
    <name type="scientific">Actinomadura barringtoniae</name>
    <dbReference type="NCBI Taxonomy" id="1427535"/>
    <lineage>
        <taxon>Bacteria</taxon>
        <taxon>Bacillati</taxon>
        <taxon>Actinomycetota</taxon>
        <taxon>Actinomycetes</taxon>
        <taxon>Streptosporangiales</taxon>
        <taxon>Thermomonosporaceae</taxon>
        <taxon>Actinomadura</taxon>
    </lineage>
</organism>
<sequence>MRLTVDGQPGVPRRPEDVRGGARQGDAWQGSGPHMSWAGDEPDDPWAVAAAQASWPSSGNDPRAGGPGAGGPGVQGEGRQDAWAADGPEEGSTSTGPIGLYESSGVQVRLRSSGSHARVKPKSRAKPRRGRRRLGLGIAVGLVGLAAVAAGGTMFALRGSDDAPAAKPAAAGPAPKSGAAVDVGTSDGSKYEIKAVTGGTNEGVVETVQSSPLPSGSAFAYIDYVLSNPSNQKVLLDYPADVFVRKSLVAAQARGRCMWQAGVPENMCTPPTTSDVVRRLAGGALQSGDGGDRYMPPGSSFLVRATVQVPVDKRLRQSDLRLYIWKQLYMDDQTAKLAPFPTK</sequence>
<feature type="compositionally biased region" description="Polar residues" evidence="1">
    <location>
        <begin position="104"/>
        <end position="115"/>
    </location>
</feature>
<dbReference type="EMBL" id="JAGEOJ010000029">
    <property type="protein sequence ID" value="MBO2454788.1"/>
    <property type="molecule type" value="Genomic_DNA"/>
</dbReference>
<evidence type="ECO:0000256" key="1">
    <source>
        <dbReference type="SAM" id="MobiDB-lite"/>
    </source>
</evidence>
<feature type="compositionally biased region" description="Gly residues" evidence="1">
    <location>
        <begin position="65"/>
        <end position="76"/>
    </location>
</feature>
<dbReference type="AlphaFoldDB" id="A0A939PR93"/>
<dbReference type="Proteomes" id="UP000669179">
    <property type="component" value="Unassembled WGS sequence"/>
</dbReference>
<keyword evidence="2" id="KW-0472">Membrane</keyword>
<comment type="caution">
    <text evidence="3">The sequence shown here is derived from an EMBL/GenBank/DDBJ whole genome shotgun (WGS) entry which is preliminary data.</text>
</comment>
<keyword evidence="4" id="KW-1185">Reference proteome</keyword>
<proteinExistence type="predicted"/>
<name>A0A939PR93_9ACTN</name>